<feature type="region of interest" description="Disordered" evidence="1">
    <location>
        <begin position="1"/>
        <end position="27"/>
    </location>
</feature>
<evidence type="ECO:0000313" key="2">
    <source>
        <dbReference type="EMBL" id="KAK9213969.1"/>
    </source>
</evidence>
<organism evidence="2 3">
    <name type="scientific">Citrus x changshan-huyou</name>
    <dbReference type="NCBI Taxonomy" id="2935761"/>
    <lineage>
        <taxon>Eukaryota</taxon>
        <taxon>Viridiplantae</taxon>
        <taxon>Streptophyta</taxon>
        <taxon>Embryophyta</taxon>
        <taxon>Tracheophyta</taxon>
        <taxon>Spermatophyta</taxon>
        <taxon>Magnoliopsida</taxon>
        <taxon>eudicotyledons</taxon>
        <taxon>Gunneridae</taxon>
        <taxon>Pentapetalae</taxon>
        <taxon>rosids</taxon>
        <taxon>malvids</taxon>
        <taxon>Sapindales</taxon>
        <taxon>Rutaceae</taxon>
        <taxon>Aurantioideae</taxon>
        <taxon>Citrus</taxon>
    </lineage>
</organism>
<comment type="caution">
    <text evidence="2">The sequence shown here is derived from an EMBL/GenBank/DDBJ whole genome shotgun (WGS) entry which is preliminary data.</text>
</comment>
<evidence type="ECO:0000256" key="1">
    <source>
        <dbReference type="SAM" id="MobiDB-lite"/>
    </source>
</evidence>
<gene>
    <name evidence="2" type="ORF">WN944_005955</name>
</gene>
<name>A0AAP0MKE2_9ROSI</name>
<dbReference type="AlphaFoldDB" id="A0AAP0MKE2"/>
<feature type="compositionally biased region" description="Polar residues" evidence="1">
    <location>
        <begin position="1"/>
        <end position="11"/>
    </location>
</feature>
<accession>A0AAP0MKE2</accession>
<protein>
    <submittedName>
        <fullName evidence="2">Uncharacterized protein</fullName>
    </submittedName>
</protein>
<keyword evidence="3" id="KW-1185">Reference proteome</keyword>
<evidence type="ECO:0000313" key="3">
    <source>
        <dbReference type="Proteomes" id="UP001428341"/>
    </source>
</evidence>
<sequence>MRSKSKLQQCKQGDRDKSNKGNWNKHQIPFVREVRMPENIRTEVMEEKSVSVSEMAKIVKASLSNKFWNSSAIAATRYSERCGQHYSDYECRAR</sequence>
<proteinExistence type="predicted"/>
<reference evidence="2 3" key="1">
    <citation type="submission" date="2024-05" db="EMBL/GenBank/DDBJ databases">
        <title>Haplotype-resolved chromosome-level genome assembly of Huyou (Citrus changshanensis).</title>
        <authorList>
            <person name="Miao C."/>
            <person name="Chen W."/>
            <person name="Wu Y."/>
            <person name="Wang L."/>
            <person name="Zhao S."/>
            <person name="Grierson D."/>
            <person name="Xu C."/>
            <person name="Chen K."/>
        </authorList>
    </citation>
    <scope>NUCLEOTIDE SEQUENCE [LARGE SCALE GENOMIC DNA]</scope>
    <source>
        <strain evidence="2">01-14</strain>
        <tissue evidence="2">Leaf</tissue>
    </source>
</reference>
<dbReference type="Proteomes" id="UP001428341">
    <property type="component" value="Unassembled WGS sequence"/>
</dbReference>
<dbReference type="EMBL" id="JBCGBO010000003">
    <property type="protein sequence ID" value="KAK9213969.1"/>
    <property type="molecule type" value="Genomic_DNA"/>
</dbReference>